<dbReference type="InterPro" id="IPR003519">
    <property type="entry name" value="OspF/SpvC"/>
</dbReference>
<evidence type="ECO:0000256" key="4">
    <source>
        <dbReference type="ARBA" id="ARBA00023026"/>
    </source>
</evidence>
<evidence type="ECO:0000256" key="6">
    <source>
        <dbReference type="SAM" id="MobiDB-lite"/>
    </source>
</evidence>
<comment type="similarity">
    <text evidence="2">Belongs to the phosphothreonine lyase family.</text>
</comment>
<dbReference type="RefSeq" id="WP_052409162.1">
    <property type="nucleotide sequence ID" value="NZ_CADEPW010000009.1"/>
</dbReference>
<dbReference type="EMBL" id="JPGG01000016">
    <property type="protein sequence ID" value="KGC13381.1"/>
    <property type="molecule type" value="Genomic_DNA"/>
</dbReference>
<evidence type="ECO:0000313" key="8">
    <source>
        <dbReference type="Proteomes" id="UP000029590"/>
    </source>
</evidence>
<feature type="compositionally biased region" description="Polar residues" evidence="6">
    <location>
        <begin position="1"/>
        <end position="27"/>
    </location>
</feature>
<dbReference type="GO" id="GO:0016829">
    <property type="term" value="F:lyase activity"/>
    <property type="evidence" value="ECO:0007669"/>
    <property type="project" value="UniProtKB-KW"/>
</dbReference>
<comment type="caution">
    <text evidence="7">The sequence shown here is derived from an EMBL/GenBank/DDBJ whole genome shotgun (WGS) entry which is preliminary data.</text>
</comment>
<dbReference type="GO" id="GO:0005576">
    <property type="term" value="C:extracellular region"/>
    <property type="evidence" value="ECO:0007669"/>
    <property type="project" value="UniProtKB-SubCell"/>
</dbReference>
<evidence type="ECO:0000313" key="7">
    <source>
        <dbReference type="EMBL" id="KGC13381.1"/>
    </source>
</evidence>
<protein>
    <submittedName>
        <fullName evidence="7">Virulence-associated 28kDa family protein</fullName>
    </submittedName>
</protein>
<dbReference type="KEGG" id="bgo:BM43_4494"/>
<dbReference type="InterPro" id="IPR038498">
    <property type="entry name" value="OspF/SpvC_sf"/>
</dbReference>
<name>A0AAW3F0C1_BURGA</name>
<proteinExistence type="inferred from homology"/>
<evidence type="ECO:0000256" key="2">
    <source>
        <dbReference type="ARBA" id="ARBA00009168"/>
    </source>
</evidence>
<gene>
    <name evidence="7" type="ORF">DM48_39</name>
</gene>
<keyword evidence="5" id="KW-0456">Lyase</keyword>
<reference evidence="7 8" key="1">
    <citation type="submission" date="2014-04" db="EMBL/GenBank/DDBJ databases">
        <authorList>
            <person name="Bishop-Lilly K.A."/>
            <person name="Broomall S.M."/>
            <person name="Chain P.S."/>
            <person name="Chertkov O."/>
            <person name="Coyne S.R."/>
            <person name="Daligault H.E."/>
            <person name="Davenport K.W."/>
            <person name="Erkkila T."/>
            <person name="Frey K.G."/>
            <person name="Gibbons H.S."/>
            <person name="Gu W."/>
            <person name="Jaissle J."/>
            <person name="Johnson S.L."/>
            <person name="Koroleva G.I."/>
            <person name="Ladner J.T."/>
            <person name="Lo C.-C."/>
            <person name="Minogue T.D."/>
            <person name="Munk C."/>
            <person name="Palacios G.F."/>
            <person name="Redden C.L."/>
            <person name="Rosenzweig C.N."/>
            <person name="Scholz M.B."/>
            <person name="Teshima H."/>
            <person name="Xu Y."/>
        </authorList>
    </citation>
    <scope>NUCLEOTIDE SEQUENCE [LARGE SCALE GENOMIC DNA]</scope>
    <source>
        <strain evidence="8">gladioli</strain>
    </source>
</reference>
<keyword evidence="4" id="KW-0843">Virulence</keyword>
<feature type="compositionally biased region" description="Low complexity" evidence="6">
    <location>
        <begin position="93"/>
        <end position="102"/>
    </location>
</feature>
<keyword evidence="3" id="KW-0964">Secreted</keyword>
<organism evidence="7 8">
    <name type="scientific">Burkholderia gladioli</name>
    <name type="common">Pseudomonas marginata</name>
    <name type="synonym">Phytomonas marginata</name>
    <dbReference type="NCBI Taxonomy" id="28095"/>
    <lineage>
        <taxon>Bacteria</taxon>
        <taxon>Pseudomonadati</taxon>
        <taxon>Pseudomonadota</taxon>
        <taxon>Betaproteobacteria</taxon>
        <taxon>Burkholderiales</taxon>
        <taxon>Burkholderiaceae</taxon>
        <taxon>Burkholderia</taxon>
    </lineage>
</organism>
<dbReference type="Gene3D" id="3.30.2430.10">
    <property type="entry name" value="phosphothreonine lyase"/>
    <property type="match status" value="1"/>
</dbReference>
<comment type="subcellular location">
    <subcellularLocation>
        <location evidence="1">Secreted</location>
    </subcellularLocation>
</comment>
<evidence type="ECO:0000256" key="3">
    <source>
        <dbReference type="ARBA" id="ARBA00022525"/>
    </source>
</evidence>
<dbReference type="Pfam" id="PF03536">
    <property type="entry name" value="VRP3"/>
    <property type="match status" value="1"/>
</dbReference>
<feature type="region of interest" description="Disordered" evidence="6">
    <location>
        <begin position="1"/>
        <end position="102"/>
    </location>
</feature>
<feature type="region of interest" description="Disordered" evidence="6">
    <location>
        <begin position="114"/>
        <end position="139"/>
    </location>
</feature>
<evidence type="ECO:0000256" key="1">
    <source>
        <dbReference type="ARBA" id="ARBA00004613"/>
    </source>
</evidence>
<accession>A0AAW3F0C1</accession>
<feature type="compositionally biased region" description="Polar residues" evidence="6">
    <location>
        <begin position="35"/>
        <end position="47"/>
    </location>
</feature>
<sequence>MPRPTLSLNIPTPNTNQTAQASPSQTGHAAAAATPSPSNRSAGTAQNFPGMPGQRASRPGGGLRRPMAPSLNLGGLGMSGHAHASPSSPVMGANQRLAAQAAQIRQQLHGVSPTAIAPTSRPPSLDDLGSPTIETPHHSTSNLGNDYFINVRAKHAAPNAPFDGHKVHLSVDPRQFARAYAALAPLLFSSQSPVTRFKLTDMARAGAATPSPANDRVTQGAQFTLYLQPNPATGSYDAQQIHALRSFVGQCEHELNRAGVGAGMIPGSDVPVGSHASYRNENYERSGMTMEMANEPMCQLLRHA</sequence>
<evidence type="ECO:0000256" key="5">
    <source>
        <dbReference type="ARBA" id="ARBA00023239"/>
    </source>
</evidence>
<dbReference type="Proteomes" id="UP000029590">
    <property type="component" value="Unassembled WGS sequence"/>
</dbReference>
<dbReference type="AlphaFoldDB" id="A0AAW3F0C1"/>